<keyword evidence="3" id="KW-1133">Transmembrane helix</keyword>
<evidence type="ECO:0000256" key="1">
    <source>
        <dbReference type="ARBA" id="ARBA00023224"/>
    </source>
</evidence>
<proteinExistence type="predicted"/>
<evidence type="ECO:0000313" key="6">
    <source>
        <dbReference type="Proteomes" id="UP000194265"/>
    </source>
</evidence>
<dbReference type="GO" id="GO:0016020">
    <property type="term" value="C:membrane"/>
    <property type="evidence" value="ECO:0007669"/>
    <property type="project" value="InterPro"/>
</dbReference>
<evidence type="ECO:0000313" key="5">
    <source>
        <dbReference type="EMBL" id="ARR02815.1"/>
    </source>
</evidence>
<keyword evidence="3" id="KW-0472">Membrane</keyword>
<evidence type="ECO:0000256" key="3">
    <source>
        <dbReference type="SAM" id="Phobius"/>
    </source>
</evidence>
<dbReference type="Gene3D" id="1.20.120.1530">
    <property type="match status" value="1"/>
</dbReference>
<feature type="domain" description="Methyl-accepting transducer" evidence="4">
    <location>
        <begin position="494"/>
        <end position="684"/>
    </location>
</feature>
<keyword evidence="1 2" id="KW-0807">Transducer</keyword>
<dbReference type="EMBL" id="CP018791">
    <property type="protein sequence ID" value="ARR02815.1"/>
    <property type="molecule type" value="Genomic_DNA"/>
</dbReference>
<organism evidence="5 6">
    <name type="scientific">Campylobacter vicugnae</name>
    <dbReference type="NCBI Taxonomy" id="1660076"/>
    <lineage>
        <taxon>Bacteria</taxon>
        <taxon>Pseudomonadati</taxon>
        <taxon>Campylobacterota</taxon>
        <taxon>Epsilonproteobacteria</taxon>
        <taxon>Campylobacterales</taxon>
        <taxon>Campylobacteraceae</taxon>
        <taxon>Campylobacter</taxon>
    </lineage>
</organism>
<feature type="transmembrane region" description="Helical" evidence="3">
    <location>
        <begin position="319"/>
        <end position="342"/>
    </location>
</feature>
<reference evidence="5 6" key="1">
    <citation type="journal article" date="2017" name="Genome Biol. Evol.">
        <title>Comparative Genomic Analysis Identifies a Campylobacter Clade Deficient in Selenium Metabolism.</title>
        <authorList>
            <person name="Miller W.G."/>
            <person name="Yee E."/>
            <person name="Lopes B.S."/>
            <person name="Chapman M.H."/>
            <person name="Huynh S."/>
            <person name="Bono J.L."/>
            <person name="Parker C.T."/>
            <person name="Strachan N.J.C."/>
            <person name="Forbes K.J."/>
        </authorList>
    </citation>
    <scope>NUCLEOTIDE SEQUENCE [LARGE SCALE GENOMIC DNA]</scope>
    <source>
        <strain evidence="5 6">RM8964</strain>
    </source>
</reference>
<gene>
    <name evidence="5" type="ORF">CVIC8964_1431</name>
</gene>
<dbReference type="STRING" id="1660074.CVIC8964_1431"/>
<dbReference type="AlphaFoldDB" id="A0A1X9T2T8"/>
<feature type="transmembrane region" description="Helical" evidence="3">
    <location>
        <begin position="12"/>
        <end position="32"/>
    </location>
</feature>
<dbReference type="SUPFAM" id="SSF58104">
    <property type="entry name" value="Methyl-accepting chemotaxis protein (MCP) signaling domain"/>
    <property type="match status" value="1"/>
</dbReference>
<keyword evidence="3" id="KW-0812">Transmembrane</keyword>
<dbReference type="Gene3D" id="1.10.287.950">
    <property type="entry name" value="Methyl-accepting chemotaxis protein"/>
    <property type="match status" value="1"/>
</dbReference>
<dbReference type="GO" id="GO:0007165">
    <property type="term" value="P:signal transduction"/>
    <property type="evidence" value="ECO:0007669"/>
    <property type="project" value="UniProtKB-KW"/>
</dbReference>
<dbReference type="PANTHER" id="PTHR32089">
    <property type="entry name" value="METHYL-ACCEPTING CHEMOTAXIS PROTEIN MCPB"/>
    <property type="match status" value="1"/>
</dbReference>
<evidence type="ECO:0000256" key="2">
    <source>
        <dbReference type="PROSITE-ProRule" id="PRU00284"/>
    </source>
</evidence>
<dbReference type="Proteomes" id="UP000194265">
    <property type="component" value="Chromosome"/>
</dbReference>
<evidence type="ECO:0000259" key="4">
    <source>
        <dbReference type="PROSITE" id="PS50111"/>
    </source>
</evidence>
<dbReference type="InterPro" id="IPR004089">
    <property type="entry name" value="MCPsignal_dom"/>
</dbReference>
<dbReference type="Gene3D" id="3.30.450.20">
    <property type="entry name" value="PAS domain"/>
    <property type="match status" value="1"/>
</dbReference>
<dbReference type="PANTHER" id="PTHR32089:SF112">
    <property type="entry name" value="LYSOZYME-LIKE PROTEIN-RELATED"/>
    <property type="match status" value="1"/>
</dbReference>
<accession>A0A1X9T2T8</accession>
<name>A0A1X9T2T8_9BACT</name>
<sequence length="694" mass="76891">MDFFKNLKVGAKISLIVGVVVFVGLTVLTILIGNNVSKVMKHESDITLTQASHRYAEHVLTIFREMDSLTKSTANIIGLDLGSHHANMQDTIDDLSTSFDSSSYAEYAYIYLLDPNDSFKNSDYITKDNHFALFLVDTNRNLKNGIEVYKTTEAFLANTSIKDVITTKKPVIGEPKHYNINGKDVFATDIAYPLINNGKLLGVVGYMYNLKYMTTYLDNKEFSLFEGDVRYILSAESRLATHHNPEYWGKKLGEFNTNPTTKLALEAIQNKRVTIIDGYYTIRGEATKAIITPFSIGELGTWYMFVNAPLDEIQKPMRILVYEILGVSFVVLIILLVCVYMITNRLVTARLGRLSGLLLAFFKYINHEEKRAPNTIPPTSNDEIGTMESAINSNILKTQQGLQKDAEAISEAANTAKSVENGDLTARIKQNPNNPQLIELKNVLNNMLNVLEVKIGSNMNEIHRVFESYKNLNFTTQISGAKGSVETTTNILGEEIRKMLTSSASYAQDLAKQTENLKESMQRLFDGSNAQANSLEQSAAAIEEISSSMSSVNDRTTEVARQAEDIKNIVGVIKDIADQTNLLALNAAIEAARAGEHGRGFAVVADEVRKLAERTGKSLSEIEVNVNVLVQGVTEMSESIKEQTQGIAQINEAIAQLESVTQDNVTVANDTNTITAKVNQISDNILKDVNKKKF</sequence>
<dbReference type="Pfam" id="PF00015">
    <property type="entry name" value="MCPsignal"/>
    <property type="match status" value="1"/>
</dbReference>
<protein>
    <submittedName>
        <fullName evidence="5">MCP-domain signal transduction protein</fullName>
    </submittedName>
</protein>
<dbReference type="SMART" id="SM00283">
    <property type="entry name" value="MA"/>
    <property type="match status" value="1"/>
</dbReference>
<dbReference type="PROSITE" id="PS50111">
    <property type="entry name" value="CHEMOTAXIS_TRANSDUC_2"/>
    <property type="match status" value="1"/>
</dbReference>